<evidence type="ECO:0000256" key="1">
    <source>
        <dbReference type="SAM" id="MobiDB-lite"/>
    </source>
</evidence>
<accession>A0AA37VCI4</accession>
<dbReference type="AlphaFoldDB" id="A0AA37VCI4"/>
<dbReference type="Proteomes" id="UP001161325">
    <property type="component" value="Unassembled WGS sequence"/>
</dbReference>
<name>A0AA37VCI4_9BACT</name>
<evidence type="ECO:0000313" key="3">
    <source>
        <dbReference type="Proteomes" id="UP001161325"/>
    </source>
</evidence>
<reference evidence="2" key="1">
    <citation type="submission" date="2022-08" db="EMBL/GenBank/DDBJ databases">
        <title>Draft genome sequencing of Roseisolibacter agri AW1220.</title>
        <authorList>
            <person name="Tobiishi Y."/>
            <person name="Tonouchi A."/>
        </authorList>
    </citation>
    <scope>NUCLEOTIDE SEQUENCE</scope>
    <source>
        <strain evidence="2">AW1220</strain>
    </source>
</reference>
<gene>
    <name evidence="2" type="ORF">rosag_42160</name>
</gene>
<feature type="region of interest" description="Disordered" evidence="1">
    <location>
        <begin position="1"/>
        <end position="64"/>
    </location>
</feature>
<proteinExistence type="predicted"/>
<feature type="compositionally biased region" description="Basic residues" evidence="1">
    <location>
        <begin position="87"/>
        <end position="98"/>
    </location>
</feature>
<dbReference type="EMBL" id="BRXS01000006">
    <property type="protein sequence ID" value="GLC27703.1"/>
    <property type="molecule type" value="Genomic_DNA"/>
</dbReference>
<feature type="region of interest" description="Disordered" evidence="1">
    <location>
        <begin position="83"/>
        <end position="102"/>
    </location>
</feature>
<evidence type="ECO:0000313" key="2">
    <source>
        <dbReference type="EMBL" id="GLC27703.1"/>
    </source>
</evidence>
<comment type="caution">
    <text evidence="2">The sequence shown here is derived from an EMBL/GenBank/DDBJ whole genome shotgun (WGS) entry which is preliminary data.</text>
</comment>
<protein>
    <submittedName>
        <fullName evidence="2">Uncharacterized protein</fullName>
    </submittedName>
</protein>
<organism evidence="2 3">
    <name type="scientific">Roseisolibacter agri</name>
    <dbReference type="NCBI Taxonomy" id="2014610"/>
    <lineage>
        <taxon>Bacteria</taxon>
        <taxon>Pseudomonadati</taxon>
        <taxon>Gemmatimonadota</taxon>
        <taxon>Gemmatimonadia</taxon>
        <taxon>Gemmatimonadales</taxon>
        <taxon>Gemmatimonadaceae</taxon>
        <taxon>Roseisolibacter</taxon>
    </lineage>
</organism>
<keyword evidence="3" id="KW-1185">Reference proteome</keyword>
<sequence length="137" mass="14811">MGSTSDTGWARRGDAATGDGRAPRARGTASGADGVDDTSVHRSGRRLPGLHAGAPFRPRAGATSSRLEVTGVTWQLCHAASAMPPSRHARGRDARRRLSAAATPTSMPIMSIRRRYYAYSYAYAPRPTGRDRWRMRG</sequence>